<evidence type="ECO:0000313" key="2">
    <source>
        <dbReference type="Proteomes" id="UP001157133"/>
    </source>
</evidence>
<comment type="caution">
    <text evidence="1">The sequence shown here is derived from an EMBL/GenBank/DDBJ whole genome shotgun (WGS) entry which is preliminary data.</text>
</comment>
<protein>
    <recommendedName>
        <fullName evidence="3">Glutamate--cysteine ligase</fullName>
    </recommendedName>
</protein>
<accession>A0ABQ6H6F7</accession>
<dbReference type="EMBL" id="BSSU01000009">
    <property type="protein sequence ID" value="GLX82471.1"/>
    <property type="molecule type" value="Genomic_DNA"/>
</dbReference>
<dbReference type="Proteomes" id="UP001157133">
    <property type="component" value="Unassembled WGS sequence"/>
</dbReference>
<organism evidence="1 2">
    <name type="scientific">Thalassotalea eurytherma</name>
    <dbReference type="NCBI Taxonomy" id="1144278"/>
    <lineage>
        <taxon>Bacteria</taxon>
        <taxon>Pseudomonadati</taxon>
        <taxon>Pseudomonadota</taxon>
        <taxon>Gammaproteobacteria</taxon>
        <taxon>Alteromonadales</taxon>
        <taxon>Colwelliaceae</taxon>
        <taxon>Thalassotalea</taxon>
    </lineage>
</organism>
<dbReference type="InterPro" id="IPR050141">
    <property type="entry name" value="GCL_type2/YbdK_subfam"/>
</dbReference>
<dbReference type="Gene3D" id="3.30.590.20">
    <property type="match status" value="1"/>
</dbReference>
<name>A0ABQ6H6F7_9GAMM</name>
<reference evidence="1 2" key="1">
    <citation type="submission" date="2023-03" db="EMBL/GenBank/DDBJ databases">
        <title>Draft genome sequence of Thalassotalea eurytherma JCM 18482T.</title>
        <authorList>
            <person name="Sawabe T."/>
        </authorList>
    </citation>
    <scope>NUCLEOTIDE SEQUENCE [LARGE SCALE GENOMIC DNA]</scope>
    <source>
        <strain evidence="1 2">JCM 18482</strain>
    </source>
</reference>
<keyword evidence="2" id="KW-1185">Reference proteome</keyword>
<dbReference type="PANTHER" id="PTHR36510:SF3">
    <property type="entry name" value="CONSERVED PROTEIN"/>
    <property type="match status" value="1"/>
</dbReference>
<dbReference type="SUPFAM" id="SSF55931">
    <property type="entry name" value="Glutamine synthetase/guanido kinase"/>
    <property type="match status" value="1"/>
</dbReference>
<dbReference type="InterPro" id="IPR006336">
    <property type="entry name" value="GCS2"/>
</dbReference>
<dbReference type="InterPro" id="IPR014746">
    <property type="entry name" value="Gln_synth/guanido_kin_cat_dom"/>
</dbReference>
<sequence>MGQNIEQVSFSDAQFTHFTEALHEQLDALKHIIAEPNFGNAPLKFGAELEMYLINDQGEISLSNQQLIGDLNDPQYQPELNRYNLELNLEPVDLAGTPFSALQRQMKAKTDHLEVIAKNRRVNVLPIGILPTLEKQHLNVDFMTDLPRYHCLSKYLYKARGDAFKININGDESLSENIDDISAEGANTSFQVHLMIEPSKFTDVYNAAQLTLPLVTAVSANSAIFLGKRLWDETRIALFKQSIDIRKPDNTPWQEQPRVNFGFGWLHGSPWHLYSQAVCLFEPIMPVTSNKPTTGLLPELNELSLHLGTTWPWNRPVYCNQGNGHIRLEFRAIPAGPTSLDMLANAAFAIGLATGVANNIDEYTSVLPFQYAEYNFYRAAQSGINAKVLWPFSHKYHVGEVEISSVITKLLPVAKQGLLQLNIEEAEADKFLSIIAARLASGITGAIWQKQTLAELTKKMTNHDACKALTLLYLENCRSCKPVHEWERIWK</sequence>
<evidence type="ECO:0008006" key="3">
    <source>
        <dbReference type="Google" id="ProtNLM"/>
    </source>
</evidence>
<gene>
    <name evidence="1" type="ORF">theurythT_19230</name>
</gene>
<dbReference type="PANTHER" id="PTHR36510">
    <property type="entry name" value="GLUTAMATE--CYSTEINE LIGASE 2-RELATED"/>
    <property type="match status" value="1"/>
</dbReference>
<evidence type="ECO:0000313" key="1">
    <source>
        <dbReference type="EMBL" id="GLX82471.1"/>
    </source>
</evidence>
<dbReference type="Pfam" id="PF04107">
    <property type="entry name" value="GCS2"/>
    <property type="match status" value="1"/>
</dbReference>
<proteinExistence type="predicted"/>
<dbReference type="RefSeq" id="WP_284207838.1">
    <property type="nucleotide sequence ID" value="NZ_BSSU01000009.1"/>
</dbReference>